<accession>A0A8S3YBK8</accession>
<dbReference type="OrthoDB" id="410267at2759"/>
<dbReference type="InterPro" id="IPR020846">
    <property type="entry name" value="MFS_dom"/>
</dbReference>
<feature type="transmembrane region" description="Helical" evidence="3">
    <location>
        <begin position="721"/>
        <end position="742"/>
    </location>
</feature>
<dbReference type="PANTHER" id="PTHR11360:SF111">
    <property type="entry name" value="CHASKI, ISOFORM A"/>
    <property type="match status" value="1"/>
</dbReference>
<dbReference type="GO" id="GO:0008028">
    <property type="term" value="F:monocarboxylic acid transmembrane transporter activity"/>
    <property type="evidence" value="ECO:0007669"/>
    <property type="project" value="TreeGrafter"/>
</dbReference>
<reference evidence="5" key="1">
    <citation type="submission" date="2021-04" db="EMBL/GenBank/DDBJ databases">
        <authorList>
            <person name="Tunstrom K."/>
        </authorList>
    </citation>
    <scope>NUCLEOTIDE SEQUENCE</scope>
</reference>
<keyword evidence="3" id="KW-0812">Transmembrane</keyword>
<protein>
    <submittedName>
        <fullName evidence="5">(apollo) hypothetical protein</fullName>
    </submittedName>
</protein>
<dbReference type="Pfam" id="PF07690">
    <property type="entry name" value="MFS_1"/>
    <property type="match status" value="2"/>
</dbReference>
<dbReference type="InterPro" id="IPR050327">
    <property type="entry name" value="Proton-linked_MCT"/>
</dbReference>
<comment type="caution">
    <text evidence="5">The sequence shown here is derived from an EMBL/GenBank/DDBJ whole genome shotgun (WGS) entry which is preliminary data.</text>
</comment>
<feature type="transmembrane region" description="Helical" evidence="3">
    <location>
        <begin position="85"/>
        <end position="107"/>
    </location>
</feature>
<feature type="transmembrane region" description="Helical" evidence="3">
    <location>
        <begin position="243"/>
        <end position="262"/>
    </location>
</feature>
<evidence type="ECO:0000313" key="6">
    <source>
        <dbReference type="Proteomes" id="UP000691718"/>
    </source>
</evidence>
<evidence type="ECO:0000256" key="3">
    <source>
        <dbReference type="SAM" id="Phobius"/>
    </source>
</evidence>
<proteinExistence type="predicted"/>
<keyword evidence="6" id="KW-1185">Reference proteome</keyword>
<dbReference type="InterPro" id="IPR011701">
    <property type="entry name" value="MFS"/>
</dbReference>
<dbReference type="PANTHER" id="PTHR11360">
    <property type="entry name" value="MONOCARBOXYLATE TRANSPORTER"/>
    <property type="match status" value="1"/>
</dbReference>
<feature type="transmembrane region" description="Helical" evidence="3">
    <location>
        <begin position="185"/>
        <end position="206"/>
    </location>
</feature>
<gene>
    <name evidence="5" type="ORF">PAPOLLO_LOCUS27844</name>
</gene>
<feature type="transmembrane region" description="Helical" evidence="3">
    <location>
        <begin position="686"/>
        <end position="709"/>
    </location>
</feature>
<dbReference type="GO" id="GO:0016020">
    <property type="term" value="C:membrane"/>
    <property type="evidence" value="ECO:0007669"/>
    <property type="project" value="UniProtKB-SubCell"/>
</dbReference>
<feature type="transmembrane region" description="Helical" evidence="3">
    <location>
        <begin position="655"/>
        <end position="674"/>
    </location>
</feature>
<keyword evidence="3" id="KW-1133">Transmembrane helix</keyword>
<dbReference type="PROSITE" id="PS50850">
    <property type="entry name" value="MFS"/>
    <property type="match status" value="1"/>
</dbReference>
<feature type="region of interest" description="Disordered" evidence="2">
    <location>
        <begin position="433"/>
        <end position="452"/>
    </location>
</feature>
<evidence type="ECO:0000313" key="5">
    <source>
        <dbReference type="EMBL" id="CAG5059039.1"/>
    </source>
</evidence>
<comment type="subcellular location">
    <subcellularLocation>
        <location evidence="1">Membrane</location>
        <topology evidence="1">Multi-pass membrane protein</topology>
    </subcellularLocation>
</comment>
<feature type="domain" description="Major facilitator superfamily (MFS) profile" evidence="4">
    <location>
        <begin position="558"/>
        <end position="768"/>
    </location>
</feature>
<evidence type="ECO:0000256" key="1">
    <source>
        <dbReference type="ARBA" id="ARBA00004141"/>
    </source>
</evidence>
<feature type="transmembrane region" description="Helical" evidence="3">
    <location>
        <begin position="127"/>
        <end position="147"/>
    </location>
</feature>
<feature type="transmembrane region" description="Helical" evidence="3">
    <location>
        <begin position="631"/>
        <end position="649"/>
    </location>
</feature>
<feature type="transmembrane region" description="Helical" evidence="3">
    <location>
        <begin position="213"/>
        <end position="231"/>
    </location>
</feature>
<dbReference type="Proteomes" id="UP000691718">
    <property type="component" value="Unassembled WGS sequence"/>
</dbReference>
<name>A0A8S3YBK8_PARAO</name>
<dbReference type="CDD" id="cd17352">
    <property type="entry name" value="MFS_MCT_SLC16"/>
    <property type="match status" value="1"/>
</dbReference>
<evidence type="ECO:0000259" key="4">
    <source>
        <dbReference type="PROSITE" id="PS50850"/>
    </source>
</evidence>
<dbReference type="AlphaFoldDB" id="A0A8S3YBK8"/>
<organism evidence="5 6">
    <name type="scientific">Parnassius apollo</name>
    <name type="common">Apollo butterfly</name>
    <name type="synonym">Papilio apollo</name>
    <dbReference type="NCBI Taxonomy" id="110799"/>
    <lineage>
        <taxon>Eukaryota</taxon>
        <taxon>Metazoa</taxon>
        <taxon>Ecdysozoa</taxon>
        <taxon>Arthropoda</taxon>
        <taxon>Hexapoda</taxon>
        <taxon>Insecta</taxon>
        <taxon>Pterygota</taxon>
        <taxon>Neoptera</taxon>
        <taxon>Endopterygota</taxon>
        <taxon>Lepidoptera</taxon>
        <taxon>Glossata</taxon>
        <taxon>Ditrysia</taxon>
        <taxon>Papilionoidea</taxon>
        <taxon>Papilionidae</taxon>
        <taxon>Parnassiinae</taxon>
        <taxon>Parnassini</taxon>
        <taxon>Parnassius</taxon>
        <taxon>Parnassius</taxon>
    </lineage>
</organism>
<feature type="transmembrane region" description="Helical" evidence="3">
    <location>
        <begin position="599"/>
        <end position="619"/>
    </location>
</feature>
<feature type="region of interest" description="Disordered" evidence="2">
    <location>
        <begin position="1"/>
        <end position="27"/>
    </location>
</feature>
<evidence type="ECO:0000256" key="2">
    <source>
        <dbReference type="SAM" id="MobiDB-lite"/>
    </source>
</evidence>
<sequence>MENNETNNKVENSKNKTNSLDTNDDINTINSLKSKHKHNEIVPHYTKDESSAVERVKFEGLEDADSIFSNDDFEKKLPPIPDGDWGWVVVVAAFLVSACADGLAFSFGLLHEEFTAYFETTQSKTSLIGSLFIATPLLAGPIMSALVDRYGCRTMTMVAGLLSTIGFLLASISNSVEMLCLTFGFLSGLAMGILYVTTVVSVAFWFDKKRNLAVSLASCGIGFGTLVYSPLTHYLLEVYDWRNTVVLLAGTLLNMCVCGALMRDPEWLTIKQERERRLLKSGFKHSSSVGSMSSRSIEGESLLLSVDELKALLKSGKSPDYILATLTTSIAEQQKLEATTQMNADQAYKRIHSDIHLPTFITQNEKVPVEVIEKLMSNKRLYNVILQNFPNLITRRRSEVNINVEESVADTKNEPAKLPVTVTVKIPKTTESKLLNKSDRKTKEEIVSPDNAKKDINSVKNVDTNLDKKLKTSKMSYQHTNWLSRQISTDHQYLRDMPLYRNTIMHRGAMMNIPRYKLRASSLPDIYRNSMWSLSSESDEEMKWYDRLWQTAKSTFDFRMFTEFHFLMFNLSSLILSVWFIVPYFFLKSYMTAHNIEGGAMMISIIGVASSIGIVALGWAGDRPWINVTKTYTVCLIICGLSVATYPLFITNYWVLTIISAIFGLSFASSYSYTPAILMELMPIDHFTVAYGLILLSQGIGHLIGPPIGGMLYDLTGTWDLTFYAAGLWLIISGLCVGVIPYTKDMRMCGSAPLLKEMEGEKKSPSAV</sequence>
<keyword evidence="3" id="KW-0472">Membrane</keyword>
<feature type="transmembrane region" description="Helical" evidence="3">
    <location>
        <begin position="154"/>
        <end position="173"/>
    </location>
</feature>
<dbReference type="EMBL" id="CAJQZP010001697">
    <property type="protein sequence ID" value="CAG5059039.1"/>
    <property type="molecule type" value="Genomic_DNA"/>
</dbReference>
<feature type="transmembrane region" description="Helical" evidence="3">
    <location>
        <begin position="566"/>
        <end position="587"/>
    </location>
</feature>